<reference evidence="2 3" key="1">
    <citation type="submission" date="2019-01" db="EMBL/GenBank/DDBJ databases">
        <title>Genome sequencing of strain FW10M-9.</title>
        <authorList>
            <person name="Heo J."/>
            <person name="Kim S.-J."/>
            <person name="Kim J.-S."/>
            <person name="Hong S.-B."/>
            <person name="Kwon S.-W."/>
        </authorList>
    </citation>
    <scope>NUCLEOTIDE SEQUENCE [LARGE SCALE GENOMIC DNA]</scope>
    <source>
        <strain evidence="2 3">FW10M-9</strain>
    </source>
</reference>
<dbReference type="InterPro" id="IPR015947">
    <property type="entry name" value="PUA-like_sf"/>
</dbReference>
<protein>
    <submittedName>
        <fullName evidence="2">ASCH domain-containing protein</fullName>
    </submittedName>
</protein>
<name>A0A4P6EZ15_9MICO</name>
<proteinExistence type="predicted"/>
<dbReference type="RefSeq" id="WP_129186093.1">
    <property type="nucleotide sequence ID" value="NZ_CP035493.1"/>
</dbReference>
<dbReference type="Gene3D" id="3.10.400.10">
    <property type="entry name" value="Sulfate adenylyltransferase"/>
    <property type="match status" value="1"/>
</dbReference>
<evidence type="ECO:0000259" key="1">
    <source>
        <dbReference type="SMART" id="SM01022"/>
    </source>
</evidence>
<dbReference type="SMART" id="SM01022">
    <property type="entry name" value="ASCH"/>
    <property type="match status" value="1"/>
</dbReference>
<keyword evidence="3" id="KW-1185">Reference proteome</keyword>
<evidence type="ECO:0000313" key="3">
    <source>
        <dbReference type="Proteomes" id="UP000292118"/>
    </source>
</evidence>
<dbReference type="OrthoDB" id="9807542at2"/>
<dbReference type="SUPFAM" id="SSF88697">
    <property type="entry name" value="PUA domain-like"/>
    <property type="match status" value="1"/>
</dbReference>
<gene>
    <name evidence="2" type="ORF">ET471_00380</name>
</gene>
<dbReference type="EMBL" id="CP035493">
    <property type="protein sequence ID" value="QAY68690.1"/>
    <property type="molecule type" value="Genomic_DNA"/>
</dbReference>
<organism evidence="2 3">
    <name type="scientific">Xylanimonas protaetiae</name>
    <dbReference type="NCBI Taxonomy" id="2509457"/>
    <lineage>
        <taxon>Bacteria</taxon>
        <taxon>Bacillati</taxon>
        <taxon>Actinomycetota</taxon>
        <taxon>Actinomycetes</taxon>
        <taxon>Micrococcales</taxon>
        <taxon>Promicromonosporaceae</taxon>
        <taxon>Xylanimonas</taxon>
    </lineage>
</organism>
<evidence type="ECO:0000313" key="2">
    <source>
        <dbReference type="EMBL" id="QAY68690.1"/>
    </source>
</evidence>
<accession>A0A4P6EZ15</accession>
<dbReference type="Pfam" id="PF04266">
    <property type="entry name" value="ASCH"/>
    <property type="match status" value="1"/>
</dbReference>
<dbReference type="InterPro" id="IPR009326">
    <property type="entry name" value="DUF984"/>
</dbReference>
<dbReference type="InterPro" id="IPR007374">
    <property type="entry name" value="ASCH_domain"/>
</dbReference>
<sequence length="184" mass="20004">MTDDLSAPDAAEPPVDDVEQARRIQEFWVASRTKAGLGRLTNVVVAASWGEEVPPPAWSFGDSPELADELLALVLRGQKTGTSSAVVEYEAADEPVPAKGDLSILLDGRGEPRALVRTSRVDVVAFDDVTEEFAASEGEGDRTLASWRADHEAFWRRTLPALGLEFDLAMDVVCERFELLYAAS</sequence>
<feature type="domain" description="ASCH" evidence="1">
    <location>
        <begin position="58"/>
        <end position="181"/>
    </location>
</feature>
<dbReference type="PANTHER" id="PTHR39203">
    <property type="entry name" value="CYTOPLASMIC PROTEIN-RELATED"/>
    <property type="match status" value="1"/>
</dbReference>
<dbReference type="KEGG" id="xya:ET471_00380"/>
<dbReference type="CDD" id="cd06553">
    <property type="entry name" value="ASCH_Ef3133_like"/>
    <property type="match status" value="1"/>
</dbReference>
<dbReference type="Proteomes" id="UP000292118">
    <property type="component" value="Chromosome"/>
</dbReference>
<dbReference type="AlphaFoldDB" id="A0A4P6EZ15"/>
<dbReference type="PANTHER" id="PTHR39203:SF1">
    <property type="entry name" value="CYTOPLASMIC PROTEIN"/>
    <property type="match status" value="1"/>
</dbReference>